<comment type="caution">
    <text evidence="8">The sequence shown here is derived from an EMBL/GenBank/DDBJ whole genome shotgun (WGS) entry which is preliminary data.</text>
</comment>
<feature type="transmembrane region" description="Helical" evidence="7">
    <location>
        <begin position="220"/>
        <end position="241"/>
    </location>
</feature>
<feature type="transmembrane region" description="Helical" evidence="7">
    <location>
        <begin position="506"/>
        <end position="524"/>
    </location>
</feature>
<feature type="transmembrane region" description="Helical" evidence="7">
    <location>
        <begin position="103"/>
        <end position="123"/>
    </location>
</feature>
<proteinExistence type="predicted"/>
<dbReference type="RefSeq" id="WP_142062790.1">
    <property type="nucleotide sequence ID" value="NZ_VFPA01000006.1"/>
</dbReference>
<feature type="region of interest" description="Disordered" evidence="6">
    <location>
        <begin position="1"/>
        <end position="42"/>
    </location>
</feature>
<organism evidence="8 9">
    <name type="scientific">Pseudonocardia kunmingensis</name>
    <dbReference type="NCBI Taxonomy" id="630975"/>
    <lineage>
        <taxon>Bacteria</taxon>
        <taxon>Bacillati</taxon>
        <taxon>Actinomycetota</taxon>
        <taxon>Actinomycetes</taxon>
        <taxon>Pseudonocardiales</taxon>
        <taxon>Pseudonocardiaceae</taxon>
        <taxon>Pseudonocardia</taxon>
    </lineage>
</organism>
<dbReference type="PANTHER" id="PTHR45649:SF26">
    <property type="entry name" value="OS04G0435100 PROTEIN"/>
    <property type="match status" value="1"/>
</dbReference>
<feature type="transmembrane region" description="Helical" evidence="7">
    <location>
        <begin position="190"/>
        <end position="213"/>
    </location>
</feature>
<dbReference type="InterPro" id="IPR002293">
    <property type="entry name" value="AA/rel_permease1"/>
</dbReference>
<dbReference type="EMBL" id="VFPA01000006">
    <property type="protein sequence ID" value="TQM03046.1"/>
    <property type="molecule type" value="Genomic_DNA"/>
</dbReference>
<sequence>MSSPPSYSSRPPAAYPPGPPPGAQPGSATVAPPRPVPGYLPDRETARRDEALLLRLGYSQVLTREMGGFSNFAISFTIISVLAGCLTSYYLAFNNGGPVAITWGWLLVGGFCVLVSMAMAEVASSMPTAGALYFWASKLGGPAWGWFTGWFNLIGGIAVTAAIQYGSAIFMTALLNLWMPSLVGTDTTAIFITFTAIVALQLGLNLLGVNVLAKLNTLSAWWHMSGVGLIVVILLVVPTEHQSVAFVFTETINNSGFSDNAFWFVFGLGLLMSQYTVTGYDASAHMSEETRSASRATALGMIWAVVASVVFGFVLLVAVTFAVPDVQGVLDAGGNAVIYIWTEATNEAWAEFMLIIAVIAQLFCGTASLTSASRMMFAFSRDKAVPGSRLWRRVARNRVPVNAVIAISVTSWALMIPTLANGVVGYAVGTSIAVIGLYIAFGLPIILRIKAGARFEPGAWSLGKHYKWVSTIAVVWIALVCVLFLLPISPNGVPWSDEFAWESVNYAPLTVGGALLLFGGWYLVSARKWFTGPVREASAQEELEHVRSESGRRF</sequence>
<feature type="transmembrane region" description="Helical" evidence="7">
    <location>
        <begin position="426"/>
        <end position="447"/>
    </location>
</feature>
<feature type="compositionally biased region" description="Pro residues" evidence="6">
    <location>
        <begin position="13"/>
        <end position="23"/>
    </location>
</feature>
<keyword evidence="4 7" id="KW-1133">Transmembrane helix</keyword>
<feature type="transmembrane region" description="Helical" evidence="7">
    <location>
        <begin position="301"/>
        <end position="323"/>
    </location>
</feature>
<feature type="transmembrane region" description="Helical" evidence="7">
    <location>
        <begin position="352"/>
        <end position="379"/>
    </location>
</feature>
<protein>
    <submittedName>
        <fullName evidence="8">Amino acid/polyamine/organocation transporter (APC superfamily)</fullName>
    </submittedName>
</protein>
<keyword evidence="9" id="KW-1185">Reference proteome</keyword>
<evidence type="ECO:0000256" key="7">
    <source>
        <dbReference type="SAM" id="Phobius"/>
    </source>
</evidence>
<comment type="subcellular location">
    <subcellularLocation>
        <location evidence="1">Membrane</location>
        <topology evidence="1">Multi-pass membrane protein</topology>
    </subcellularLocation>
</comment>
<dbReference type="Pfam" id="PF13520">
    <property type="entry name" value="AA_permease_2"/>
    <property type="match status" value="1"/>
</dbReference>
<dbReference type="Proteomes" id="UP000315677">
    <property type="component" value="Unassembled WGS sequence"/>
</dbReference>
<feature type="compositionally biased region" description="Low complexity" evidence="6">
    <location>
        <begin position="1"/>
        <end position="12"/>
    </location>
</feature>
<dbReference type="AlphaFoldDB" id="A0A543D115"/>
<dbReference type="GO" id="GO:0016020">
    <property type="term" value="C:membrane"/>
    <property type="evidence" value="ECO:0007669"/>
    <property type="project" value="UniProtKB-SubCell"/>
</dbReference>
<accession>A0A543D115</accession>
<evidence type="ECO:0000256" key="4">
    <source>
        <dbReference type="ARBA" id="ARBA00022989"/>
    </source>
</evidence>
<dbReference type="PANTHER" id="PTHR45649">
    <property type="entry name" value="AMINO-ACID PERMEASE BAT1"/>
    <property type="match status" value="1"/>
</dbReference>
<dbReference type="OrthoDB" id="8274074at2"/>
<feature type="transmembrane region" description="Helical" evidence="7">
    <location>
        <begin position="144"/>
        <end position="170"/>
    </location>
</feature>
<evidence type="ECO:0000256" key="3">
    <source>
        <dbReference type="ARBA" id="ARBA00022692"/>
    </source>
</evidence>
<evidence type="ECO:0000256" key="2">
    <source>
        <dbReference type="ARBA" id="ARBA00022448"/>
    </source>
</evidence>
<dbReference type="PIRSF" id="PIRSF006060">
    <property type="entry name" value="AA_transporter"/>
    <property type="match status" value="1"/>
</dbReference>
<name>A0A543D115_9PSEU</name>
<keyword evidence="5 7" id="KW-0472">Membrane</keyword>
<dbReference type="Gene3D" id="1.20.1740.10">
    <property type="entry name" value="Amino acid/polyamine transporter I"/>
    <property type="match status" value="1"/>
</dbReference>
<evidence type="ECO:0000256" key="5">
    <source>
        <dbReference type="ARBA" id="ARBA00023136"/>
    </source>
</evidence>
<feature type="transmembrane region" description="Helical" evidence="7">
    <location>
        <begin position="72"/>
        <end position="91"/>
    </location>
</feature>
<feature type="transmembrane region" description="Helical" evidence="7">
    <location>
        <begin position="468"/>
        <end position="486"/>
    </location>
</feature>
<evidence type="ECO:0000256" key="1">
    <source>
        <dbReference type="ARBA" id="ARBA00004141"/>
    </source>
</evidence>
<dbReference type="GO" id="GO:0022857">
    <property type="term" value="F:transmembrane transporter activity"/>
    <property type="evidence" value="ECO:0007669"/>
    <property type="project" value="InterPro"/>
</dbReference>
<feature type="transmembrane region" description="Helical" evidence="7">
    <location>
        <begin position="399"/>
        <end position="420"/>
    </location>
</feature>
<reference evidence="8 9" key="1">
    <citation type="submission" date="2019-06" db="EMBL/GenBank/DDBJ databases">
        <title>Sequencing the genomes of 1000 actinobacteria strains.</title>
        <authorList>
            <person name="Klenk H.-P."/>
        </authorList>
    </citation>
    <scope>NUCLEOTIDE SEQUENCE [LARGE SCALE GENOMIC DNA]</scope>
    <source>
        <strain evidence="8 9">DSM 45301</strain>
    </source>
</reference>
<evidence type="ECO:0000313" key="8">
    <source>
        <dbReference type="EMBL" id="TQM03046.1"/>
    </source>
</evidence>
<feature type="transmembrane region" description="Helical" evidence="7">
    <location>
        <begin position="261"/>
        <end position="280"/>
    </location>
</feature>
<evidence type="ECO:0000256" key="6">
    <source>
        <dbReference type="SAM" id="MobiDB-lite"/>
    </source>
</evidence>
<keyword evidence="2" id="KW-0813">Transport</keyword>
<keyword evidence="3 7" id="KW-0812">Transmembrane</keyword>
<gene>
    <name evidence="8" type="ORF">FB558_7694</name>
</gene>
<evidence type="ECO:0000313" key="9">
    <source>
        <dbReference type="Proteomes" id="UP000315677"/>
    </source>
</evidence>